<evidence type="ECO:0000256" key="2">
    <source>
        <dbReference type="ARBA" id="ARBA00009166"/>
    </source>
</evidence>
<evidence type="ECO:0000313" key="7">
    <source>
        <dbReference type="Proteomes" id="UP000005239"/>
    </source>
</evidence>
<comment type="subcellular location">
    <subcellularLocation>
        <location evidence="1">Membrane</location>
        <topology evidence="1">Multi-pass membrane protein</topology>
    </subcellularLocation>
</comment>
<gene>
    <name evidence="6" type="primary">WBGene00279766</name>
</gene>
<proteinExistence type="inferred from homology"/>
<evidence type="ECO:0000313" key="6">
    <source>
        <dbReference type="EnsemblMetazoa" id="PPA41397.1"/>
    </source>
</evidence>
<organism evidence="6 7">
    <name type="scientific">Pristionchus pacificus</name>
    <name type="common">Parasitic nematode worm</name>
    <dbReference type="NCBI Taxonomy" id="54126"/>
    <lineage>
        <taxon>Eukaryota</taxon>
        <taxon>Metazoa</taxon>
        <taxon>Ecdysozoa</taxon>
        <taxon>Nematoda</taxon>
        <taxon>Chromadorea</taxon>
        <taxon>Rhabditida</taxon>
        <taxon>Rhabditina</taxon>
        <taxon>Diplogasteromorpha</taxon>
        <taxon>Diplogasteroidea</taxon>
        <taxon>Neodiplogasteridae</taxon>
        <taxon>Pristionchus</taxon>
    </lineage>
</organism>
<comment type="similarity">
    <text evidence="2">Belongs to the nematode receptor-like protein srd family.</text>
</comment>
<dbReference type="GO" id="GO:0016020">
    <property type="term" value="C:membrane"/>
    <property type="evidence" value="ECO:0007669"/>
    <property type="project" value="UniProtKB-SubCell"/>
</dbReference>
<dbReference type="Proteomes" id="UP000005239">
    <property type="component" value="Unassembled WGS sequence"/>
</dbReference>
<keyword evidence="5" id="KW-0472">Membrane</keyword>
<evidence type="ECO:0000256" key="1">
    <source>
        <dbReference type="ARBA" id="ARBA00004141"/>
    </source>
</evidence>
<accession>A0A8R1YWY2</accession>
<name>A0A2A6CPA3_PRIPA</name>
<protein>
    <submittedName>
        <fullName evidence="6">G protein-coupled receptor</fullName>
    </submittedName>
</protein>
<keyword evidence="7" id="KW-1185">Reference proteome</keyword>
<evidence type="ECO:0000256" key="5">
    <source>
        <dbReference type="ARBA" id="ARBA00023136"/>
    </source>
</evidence>
<evidence type="ECO:0000256" key="3">
    <source>
        <dbReference type="ARBA" id="ARBA00022692"/>
    </source>
</evidence>
<dbReference type="Pfam" id="PF10317">
    <property type="entry name" value="7TM_GPCR_Srd"/>
    <property type="match status" value="1"/>
</dbReference>
<keyword evidence="4" id="KW-1133">Transmembrane helix</keyword>
<dbReference type="InterPro" id="IPR050920">
    <property type="entry name" value="Nematode_rcpt-like_delta"/>
</dbReference>
<keyword evidence="3" id="KW-0812">Transmembrane</keyword>
<dbReference type="InterPro" id="IPR019421">
    <property type="entry name" value="7TM_GPCR_serpentine_rcpt_Srd"/>
</dbReference>
<evidence type="ECO:0000256" key="4">
    <source>
        <dbReference type="ARBA" id="ARBA00022989"/>
    </source>
</evidence>
<dbReference type="Gene3D" id="1.20.1070.10">
    <property type="entry name" value="Rhodopsin 7-helix transmembrane proteins"/>
    <property type="match status" value="1"/>
</dbReference>
<accession>A0A2A6CPA3</accession>
<dbReference type="PANTHER" id="PTHR22945:SF40">
    <property type="entry name" value="SERPENTINE RECEPTOR, CLASS D (DELTA)-RELATED"/>
    <property type="match status" value="1"/>
</dbReference>
<dbReference type="EnsemblMetazoa" id="PPA41397.1">
    <property type="protein sequence ID" value="PPA41397.1"/>
    <property type="gene ID" value="WBGene00279766"/>
</dbReference>
<dbReference type="PANTHER" id="PTHR22945">
    <property type="entry name" value="SERPENTINE RECEPTOR, CLASS D DELTA"/>
    <property type="match status" value="1"/>
</dbReference>
<reference evidence="7" key="1">
    <citation type="journal article" date="2008" name="Nat. Genet.">
        <title>The Pristionchus pacificus genome provides a unique perspective on nematode lifestyle and parasitism.</title>
        <authorList>
            <person name="Dieterich C."/>
            <person name="Clifton S.W."/>
            <person name="Schuster L.N."/>
            <person name="Chinwalla A."/>
            <person name="Delehaunty K."/>
            <person name="Dinkelacker I."/>
            <person name="Fulton L."/>
            <person name="Fulton R."/>
            <person name="Godfrey J."/>
            <person name="Minx P."/>
            <person name="Mitreva M."/>
            <person name="Roeseler W."/>
            <person name="Tian H."/>
            <person name="Witte H."/>
            <person name="Yang S.P."/>
            <person name="Wilson R.K."/>
            <person name="Sommer R.J."/>
        </authorList>
    </citation>
    <scope>NUCLEOTIDE SEQUENCE [LARGE SCALE GENOMIC DNA]</scope>
    <source>
        <strain evidence="7">PS312</strain>
    </source>
</reference>
<sequence length="445" mass="50400">MNEAIRDMIILTVHLALLGFGFFMSILLLLAIFRGTPQTLKNYSVLLFWGAFIDFIAIAADIMSMERLTILMPSFVFIAVGPCTLISDDFCNYCDSFFCGTIVQSTIVQCISFWYRLRILSKPPPSGLILNLIVFVSGLPNIAHVIFFKYMKAYDPALLKAVQTLYPQTNWTSQVLYGLSNIYDPAQSVAFGYFYVVMPIAVGFLITFRNRVCKALSKQHEGRSMSNKTYAMHQVFVKMLTIHSLLPIIICIGCASLFLIILGFYCPEFESFVFVLAMIAPVVNPAVTIWFMKPYRSYVIRILFYNSSKRTIPAGSFATMSFILAFHLSLPIFGILMSMLLLLAIFLGTPKTIKNYSVLLFWCAFNDLIAIVSEFMGMERESVIEMKLILQHCGCHEYIIIVDTINPSRVTFRLPSIVFIPCGPYTWIAVDFCNYCDSFFCGPII</sequence>
<dbReference type="AlphaFoldDB" id="A0A2A6CPA3"/>
<reference evidence="6" key="2">
    <citation type="submission" date="2022-06" db="UniProtKB">
        <authorList>
            <consortium name="EnsemblMetazoa"/>
        </authorList>
    </citation>
    <scope>IDENTIFICATION</scope>
    <source>
        <strain evidence="6">PS312</strain>
    </source>
</reference>